<reference evidence="3 4" key="1">
    <citation type="submission" date="2018-07" db="EMBL/GenBank/DDBJ databases">
        <title>Genomic Encyclopedia of Type Strains, Phase IV (KMG-IV): sequencing the most valuable type-strain genomes for metagenomic binning, comparative biology and taxonomic classification.</title>
        <authorList>
            <person name="Goeker M."/>
        </authorList>
    </citation>
    <scope>NUCLEOTIDE SEQUENCE [LARGE SCALE GENOMIC DNA]</scope>
    <source>
        <strain evidence="3 4">DSM 21634</strain>
    </source>
</reference>
<gene>
    <name evidence="3" type="ORF">DES41_109104</name>
</gene>
<dbReference type="PANTHER" id="PTHR42928:SF5">
    <property type="entry name" value="BLR1237 PROTEIN"/>
    <property type="match status" value="1"/>
</dbReference>
<feature type="chain" id="PRO_5017066679" evidence="2">
    <location>
        <begin position="27"/>
        <end position="327"/>
    </location>
</feature>
<feature type="signal peptide" evidence="2">
    <location>
        <begin position="1"/>
        <end position="26"/>
    </location>
</feature>
<dbReference type="Pfam" id="PF03401">
    <property type="entry name" value="TctC"/>
    <property type="match status" value="1"/>
</dbReference>
<keyword evidence="3" id="KW-0675">Receptor</keyword>
<keyword evidence="4" id="KW-1185">Reference proteome</keyword>
<evidence type="ECO:0000256" key="2">
    <source>
        <dbReference type="SAM" id="SignalP"/>
    </source>
</evidence>
<dbReference type="InterPro" id="IPR005064">
    <property type="entry name" value="BUG"/>
</dbReference>
<organism evidence="3 4">
    <name type="scientific">Pseudorhodoferax soli</name>
    <dbReference type="NCBI Taxonomy" id="545864"/>
    <lineage>
        <taxon>Bacteria</taxon>
        <taxon>Pseudomonadati</taxon>
        <taxon>Pseudomonadota</taxon>
        <taxon>Betaproteobacteria</taxon>
        <taxon>Burkholderiales</taxon>
        <taxon>Comamonadaceae</taxon>
    </lineage>
</organism>
<dbReference type="PANTHER" id="PTHR42928">
    <property type="entry name" value="TRICARBOXYLATE-BINDING PROTEIN"/>
    <property type="match status" value="1"/>
</dbReference>
<dbReference type="CDD" id="cd07012">
    <property type="entry name" value="PBP2_Bug_TTT"/>
    <property type="match status" value="1"/>
</dbReference>
<sequence length="327" mass="34835">MTTTDITRRQALAFTTLALTGLPALAQQDFPSKPLRVIVPYAPGGGTDTIGRLMATKLGENWKATVVVENKPGAGGVIGNDMAAKAPADGYTILMAITVMVQHPALMPKLPYDLLKDFQPLAVAARSADLLLVHRDVPANTVEEFVKLAKADPRTYALGSYGNGTSGHIHAAMLNQQAGLDLSIAHYKGAGPLMADLLGGQVKVGFLDATTAAAQVNGGRVKVLGVTGARRSPLAPNAPTFTELGYKSFEPYGWFALFTQAGTPPAIAKKLSDEFVAILAQPEVRKRLEELGLLPGGEPVAEFAKEMRRDLDIWSRVIKEANIKIDQ</sequence>
<dbReference type="Proteomes" id="UP000252884">
    <property type="component" value="Unassembled WGS sequence"/>
</dbReference>
<comment type="similarity">
    <text evidence="1">Belongs to the UPF0065 (bug) family.</text>
</comment>
<dbReference type="InterPro" id="IPR042100">
    <property type="entry name" value="Bug_dom1"/>
</dbReference>
<accession>A0A368XH99</accession>
<dbReference type="Gene3D" id="3.40.190.10">
    <property type="entry name" value="Periplasmic binding protein-like II"/>
    <property type="match status" value="1"/>
</dbReference>
<dbReference type="OrthoDB" id="8678477at2"/>
<dbReference type="EMBL" id="QPJK01000009">
    <property type="protein sequence ID" value="RCW67381.1"/>
    <property type="molecule type" value="Genomic_DNA"/>
</dbReference>
<keyword evidence="2" id="KW-0732">Signal</keyword>
<dbReference type="RefSeq" id="WP_114470897.1">
    <property type="nucleotide sequence ID" value="NZ_QPJK01000009.1"/>
</dbReference>
<evidence type="ECO:0000313" key="3">
    <source>
        <dbReference type="EMBL" id="RCW67381.1"/>
    </source>
</evidence>
<dbReference type="AlphaFoldDB" id="A0A368XH99"/>
<dbReference type="SUPFAM" id="SSF53850">
    <property type="entry name" value="Periplasmic binding protein-like II"/>
    <property type="match status" value="1"/>
</dbReference>
<name>A0A368XH99_9BURK</name>
<evidence type="ECO:0000256" key="1">
    <source>
        <dbReference type="ARBA" id="ARBA00006987"/>
    </source>
</evidence>
<proteinExistence type="inferred from homology"/>
<dbReference type="Gene3D" id="3.40.190.150">
    <property type="entry name" value="Bordetella uptake gene, domain 1"/>
    <property type="match status" value="1"/>
</dbReference>
<comment type="caution">
    <text evidence="3">The sequence shown here is derived from an EMBL/GenBank/DDBJ whole genome shotgun (WGS) entry which is preliminary data.</text>
</comment>
<evidence type="ECO:0000313" key="4">
    <source>
        <dbReference type="Proteomes" id="UP000252884"/>
    </source>
</evidence>
<dbReference type="PIRSF" id="PIRSF017082">
    <property type="entry name" value="YflP"/>
    <property type="match status" value="1"/>
</dbReference>
<protein>
    <submittedName>
        <fullName evidence="3">Tripartite-type tricarboxylate transporter receptor subunit TctC</fullName>
    </submittedName>
</protein>